<feature type="transmembrane region" description="Helical" evidence="1">
    <location>
        <begin position="110"/>
        <end position="129"/>
    </location>
</feature>
<evidence type="ECO:0000313" key="3">
    <source>
        <dbReference type="EMBL" id="EQD45131.1"/>
    </source>
</evidence>
<dbReference type="InterPro" id="IPR011701">
    <property type="entry name" value="MFS"/>
</dbReference>
<keyword evidence="1" id="KW-0472">Membrane</keyword>
<dbReference type="PANTHER" id="PTHR42910">
    <property type="entry name" value="TRANSPORTER SCO4007-RELATED"/>
    <property type="match status" value="1"/>
</dbReference>
<reference evidence="3" key="1">
    <citation type="submission" date="2013-08" db="EMBL/GenBank/DDBJ databases">
        <authorList>
            <person name="Mendez C."/>
            <person name="Richter M."/>
            <person name="Ferrer M."/>
            <person name="Sanchez J."/>
        </authorList>
    </citation>
    <scope>NUCLEOTIDE SEQUENCE</scope>
</reference>
<accession>T0ZAX7</accession>
<dbReference type="GO" id="GO:0022857">
    <property type="term" value="F:transmembrane transporter activity"/>
    <property type="evidence" value="ECO:0007669"/>
    <property type="project" value="InterPro"/>
</dbReference>
<dbReference type="SUPFAM" id="SSF103473">
    <property type="entry name" value="MFS general substrate transporter"/>
    <property type="match status" value="1"/>
</dbReference>
<dbReference type="PANTHER" id="PTHR42910:SF1">
    <property type="entry name" value="MAJOR FACILITATOR SUPERFAMILY (MFS) PROFILE DOMAIN-CONTAINING PROTEIN"/>
    <property type="match status" value="1"/>
</dbReference>
<reference evidence="3" key="2">
    <citation type="journal article" date="2014" name="ISME J.">
        <title>Microbial stratification in low pH oxic and suboxic macroscopic growths along an acid mine drainage.</title>
        <authorList>
            <person name="Mendez-Garcia C."/>
            <person name="Mesa V."/>
            <person name="Sprenger R.R."/>
            <person name="Richter M."/>
            <person name="Diez M.S."/>
            <person name="Solano J."/>
            <person name="Bargiela R."/>
            <person name="Golyshina O.V."/>
            <person name="Manteca A."/>
            <person name="Ramos J.L."/>
            <person name="Gallego J.R."/>
            <person name="Llorente I."/>
            <person name="Martins Dos Santos V.A."/>
            <person name="Jensen O.N."/>
            <person name="Pelaez A.I."/>
            <person name="Sanchez J."/>
            <person name="Ferrer M."/>
        </authorList>
    </citation>
    <scope>NUCLEOTIDE SEQUENCE</scope>
</reference>
<dbReference type="InterPro" id="IPR036259">
    <property type="entry name" value="MFS_trans_sf"/>
</dbReference>
<gene>
    <name evidence="3" type="ORF">B1A_14945</name>
</gene>
<dbReference type="InterPro" id="IPR020846">
    <property type="entry name" value="MFS_dom"/>
</dbReference>
<comment type="caution">
    <text evidence="3">The sequence shown here is derived from an EMBL/GenBank/DDBJ whole genome shotgun (WGS) entry which is preliminary data.</text>
</comment>
<feature type="domain" description="Major facilitator superfamily (MFS) profile" evidence="2">
    <location>
        <begin position="1"/>
        <end position="147"/>
    </location>
</feature>
<feature type="transmembrane region" description="Helical" evidence="1">
    <location>
        <begin position="84"/>
        <end position="104"/>
    </location>
</feature>
<dbReference type="Pfam" id="PF07690">
    <property type="entry name" value="MFS_1"/>
    <property type="match status" value="1"/>
</dbReference>
<feature type="non-terminal residue" evidence="3">
    <location>
        <position position="1"/>
    </location>
</feature>
<dbReference type="EMBL" id="AUZX01010976">
    <property type="protein sequence ID" value="EQD45131.1"/>
    <property type="molecule type" value="Genomic_DNA"/>
</dbReference>
<name>T0ZAX7_9ZZZZ</name>
<evidence type="ECO:0000259" key="2">
    <source>
        <dbReference type="PROSITE" id="PS50850"/>
    </source>
</evidence>
<organism evidence="3">
    <name type="scientific">mine drainage metagenome</name>
    <dbReference type="NCBI Taxonomy" id="410659"/>
    <lineage>
        <taxon>unclassified sequences</taxon>
        <taxon>metagenomes</taxon>
        <taxon>ecological metagenomes</taxon>
    </lineage>
</organism>
<keyword evidence="1" id="KW-0812">Transmembrane</keyword>
<dbReference type="PROSITE" id="PS50850">
    <property type="entry name" value="MFS"/>
    <property type="match status" value="1"/>
</dbReference>
<keyword evidence="1" id="KW-1133">Transmembrane helix</keyword>
<sequence length="147" mass="15633">AGATGALCASVAGKLTDRGHARIASIIFFTTTTMAFGLLALGRTSLTALLAGIVLVDLGVWGAQVSNQSLIYRLRPHAQSRITTIYMTSYFIGGAIGSATSAILYTKEGWIATCALGAAFGLIAIVFWMTERHRLGDYYTKLTPVQK</sequence>
<protein>
    <submittedName>
        <fullName evidence="3">Major facilitator superfamily transporter</fullName>
    </submittedName>
</protein>
<evidence type="ECO:0000256" key="1">
    <source>
        <dbReference type="SAM" id="Phobius"/>
    </source>
</evidence>
<proteinExistence type="predicted"/>
<feature type="transmembrane region" description="Helical" evidence="1">
    <location>
        <begin position="23"/>
        <end position="40"/>
    </location>
</feature>
<dbReference type="AlphaFoldDB" id="T0ZAX7"/>
<dbReference type="Gene3D" id="1.20.1250.20">
    <property type="entry name" value="MFS general substrate transporter like domains"/>
    <property type="match status" value="1"/>
</dbReference>